<evidence type="ECO:0000256" key="1">
    <source>
        <dbReference type="ARBA" id="ARBA00011518"/>
    </source>
</evidence>
<keyword evidence="5" id="KW-0472">Membrane</keyword>
<name>A0A2A2JBX3_9BILA</name>
<dbReference type="PANTHER" id="PTHR24637">
    <property type="entry name" value="COLLAGEN"/>
    <property type="match status" value="1"/>
</dbReference>
<evidence type="ECO:0000259" key="6">
    <source>
        <dbReference type="SMART" id="SM01088"/>
    </source>
</evidence>
<feature type="transmembrane region" description="Helical" evidence="5">
    <location>
        <begin position="26"/>
        <end position="52"/>
    </location>
</feature>
<evidence type="ECO:0000256" key="5">
    <source>
        <dbReference type="SAM" id="Phobius"/>
    </source>
</evidence>
<accession>A0A2A2JBX3</accession>
<evidence type="ECO:0000256" key="3">
    <source>
        <dbReference type="ARBA" id="ARBA00023157"/>
    </source>
</evidence>
<comment type="caution">
    <text evidence="7">The sequence shown here is derived from an EMBL/GenBank/DDBJ whole genome shotgun (WGS) entry which is preliminary data.</text>
</comment>
<evidence type="ECO:0000256" key="4">
    <source>
        <dbReference type="SAM" id="MobiDB-lite"/>
    </source>
</evidence>
<feature type="domain" description="Nematode cuticle collagen N-terminal" evidence="6">
    <location>
        <begin position="25"/>
        <end position="77"/>
    </location>
</feature>
<gene>
    <name evidence="7" type="ORF">WR25_10817</name>
</gene>
<dbReference type="PANTHER" id="PTHR24637:SF390">
    <property type="entry name" value="CUTICLE COLLAGEN 14"/>
    <property type="match status" value="1"/>
</dbReference>
<comment type="subunit">
    <text evidence="1">Collagen polypeptide chains are complexed within the cuticle by disulfide bonds and other types of covalent cross-links.</text>
</comment>
<keyword evidence="8" id="KW-1185">Reference proteome</keyword>
<dbReference type="Proteomes" id="UP000218231">
    <property type="component" value="Unassembled WGS sequence"/>
</dbReference>
<dbReference type="InterPro" id="IPR002486">
    <property type="entry name" value="Col_cuticle_N"/>
</dbReference>
<dbReference type="GO" id="GO:0042302">
    <property type="term" value="F:structural constituent of cuticle"/>
    <property type="evidence" value="ECO:0007669"/>
    <property type="project" value="InterPro"/>
</dbReference>
<dbReference type="STRING" id="2018661.A0A2A2JBX3"/>
<sequence>MTAAANMKAELHDRDEKKEKRSLRPVAFAAVVFSTVALTSCLITFPLILHYIQTLESQVQLDLEFCQTRARDMWKEMLDIELGGKRDAGKLADIVMAHRRIEKRDTLADFWKARLQDQELRDQPIGYDRPSAAVESFGGSCCTCHRGPPGAPGEKGKDGVDGLGLPGQSGEDGKPGDQVLVLVDPQECPECLDQWEDQDRQEMQARLVSKLGRQAGRGPQAALDHPECQDHQISFSSISDFFSSENCFLTKGFMNTILSTPGKDGLKGETGSQGLPGSPGLPGKYFKI</sequence>
<keyword evidence="5" id="KW-0812">Transmembrane</keyword>
<feature type="region of interest" description="Disordered" evidence="4">
    <location>
        <begin position="264"/>
        <end position="288"/>
    </location>
</feature>
<feature type="region of interest" description="Disordered" evidence="4">
    <location>
        <begin position="148"/>
        <end position="173"/>
    </location>
</feature>
<evidence type="ECO:0000256" key="2">
    <source>
        <dbReference type="ARBA" id="ARBA00022737"/>
    </source>
</evidence>
<dbReference type="SMART" id="SM01088">
    <property type="entry name" value="Col_cuticle_N"/>
    <property type="match status" value="1"/>
</dbReference>
<reference evidence="7 8" key="1">
    <citation type="journal article" date="2017" name="Curr. Biol.">
        <title>Genome architecture and evolution of a unichromosomal asexual nematode.</title>
        <authorList>
            <person name="Fradin H."/>
            <person name="Zegar C."/>
            <person name="Gutwein M."/>
            <person name="Lucas J."/>
            <person name="Kovtun M."/>
            <person name="Corcoran D."/>
            <person name="Baugh L.R."/>
            <person name="Kiontke K."/>
            <person name="Gunsalus K."/>
            <person name="Fitch D.H."/>
            <person name="Piano F."/>
        </authorList>
    </citation>
    <scope>NUCLEOTIDE SEQUENCE [LARGE SCALE GENOMIC DNA]</scope>
    <source>
        <strain evidence="7">PF1309</strain>
    </source>
</reference>
<organism evidence="7 8">
    <name type="scientific">Diploscapter pachys</name>
    <dbReference type="NCBI Taxonomy" id="2018661"/>
    <lineage>
        <taxon>Eukaryota</taxon>
        <taxon>Metazoa</taxon>
        <taxon>Ecdysozoa</taxon>
        <taxon>Nematoda</taxon>
        <taxon>Chromadorea</taxon>
        <taxon>Rhabditida</taxon>
        <taxon>Rhabditina</taxon>
        <taxon>Rhabditomorpha</taxon>
        <taxon>Rhabditoidea</taxon>
        <taxon>Rhabditidae</taxon>
        <taxon>Diploscapter</taxon>
    </lineage>
</organism>
<evidence type="ECO:0000313" key="7">
    <source>
        <dbReference type="EMBL" id="PAV59145.1"/>
    </source>
</evidence>
<keyword evidence="5" id="KW-1133">Transmembrane helix</keyword>
<evidence type="ECO:0000313" key="8">
    <source>
        <dbReference type="Proteomes" id="UP000218231"/>
    </source>
</evidence>
<proteinExistence type="predicted"/>
<keyword evidence="2" id="KW-0677">Repeat</keyword>
<feature type="compositionally biased region" description="Low complexity" evidence="4">
    <location>
        <begin position="272"/>
        <end position="288"/>
    </location>
</feature>
<keyword evidence="3" id="KW-1015">Disulfide bond</keyword>
<dbReference type="EMBL" id="LIAE01010543">
    <property type="protein sequence ID" value="PAV59145.1"/>
    <property type="molecule type" value="Genomic_DNA"/>
</dbReference>
<protein>
    <recommendedName>
        <fullName evidence="6">Nematode cuticle collagen N-terminal domain-containing protein</fullName>
    </recommendedName>
</protein>
<dbReference type="AlphaFoldDB" id="A0A2A2JBX3"/>
<dbReference type="OrthoDB" id="5866420at2759"/>
<dbReference type="Pfam" id="PF01484">
    <property type="entry name" value="Col_cuticle_N"/>
    <property type="match status" value="1"/>
</dbReference>